<evidence type="ECO:0000313" key="4">
    <source>
        <dbReference type="Proteomes" id="UP001597048"/>
    </source>
</evidence>
<sequence length="351" mass="39142">MLARLLLIGMCLLMNVATASPSLTTESELSDLGLSGLDAYWQQQAEQGIFNGFDGLALPYAKLINSQHQKAIILVNGRTETYLKYQELARDLFNNGYNVYLYDHRGQGLAPRLLQDTQIGYVADFDDYVQDLEQFVQQVVLQDHVDSLYLLSHSMGGTISALWLSQTHVRLQAAALSSPMMGIYHKPLPRWLVSGLLSLFDNGCRWLGHTACYAPGQADYENVLFKDNVLTHSEGRYQLFRDLYQQQPQVQLGGVSIHWLKQALLAGDKAIAQAGRITIPLLVLQAGNDVVVDNSAQNVFCQALAHCNGGQPKVINKASHELFIERDNLRQPALEATLSFFEQYEKNSGKP</sequence>
<feature type="chain" id="PRO_5047226570" evidence="1">
    <location>
        <begin position="20"/>
        <end position="351"/>
    </location>
</feature>
<organism evidence="3 4">
    <name type="scientific">Oceanisphaera ostreae</name>
    <dbReference type="NCBI Taxonomy" id="914151"/>
    <lineage>
        <taxon>Bacteria</taxon>
        <taxon>Pseudomonadati</taxon>
        <taxon>Pseudomonadota</taxon>
        <taxon>Gammaproteobacteria</taxon>
        <taxon>Aeromonadales</taxon>
        <taxon>Aeromonadaceae</taxon>
        <taxon>Oceanisphaera</taxon>
    </lineage>
</organism>
<gene>
    <name evidence="3" type="ORF">ACFQ1C_04765</name>
</gene>
<name>A0ABW3KF74_9GAMM</name>
<dbReference type="Pfam" id="PF12146">
    <property type="entry name" value="Hydrolase_4"/>
    <property type="match status" value="1"/>
</dbReference>
<comment type="caution">
    <text evidence="3">The sequence shown here is derived from an EMBL/GenBank/DDBJ whole genome shotgun (WGS) entry which is preliminary data.</text>
</comment>
<reference evidence="4" key="1">
    <citation type="journal article" date="2019" name="Int. J. Syst. Evol. Microbiol.">
        <title>The Global Catalogue of Microorganisms (GCM) 10K type strain sequencing project: providing services to taxonomists for standard genome sequencing and annotation.</title>
        <authorList>
            <consortium name="The Broad Institute Genomics Platform"/>
            <consortium name="The Broad Institute Genome Sequencing Center for Infectious Disease"/>
            <person name="Wu L."/>
            <person name="Ma J."/>
        </authorList>
    </citation>
    <scope>NUCLEOTIDE SEQUENCE [LARGE SCALE GENOMIC DNA]</scope>
    <source>
        <strain evidence="4">CCUG 60525</strain>
    </source>
</reference>
<dbReference type="InterPro" id="IPR051044">
    <property type="entry name" value="MAG_DAG_Lipase"/>
</dbReference>
<keyword evidence="4" id="KW-1185">Reference proteome</keyword>
<dbReference type="EMBL" id="JBHTJS010000014">
    <property type="protein sequence ID" value="MFD1007470.1"/>
    <property type="molecule type" value="Genomic_DNA"/>
</dbReference>
<protein>
    <submittedName>
        <fullName evidence="3">Alpha/beta fold hydrolase</fullName>
    </submittedName>
</protein>
<evidence type="ECO:0000259" key="2">
    <source>
        <dbReference type="Pfam" id="PF12146"/>
    </source>
</evidence>
<dbReference type="GO" id="GO:0016787">
    <property type="term" value="F:hydrolase activity"/>
    <property type="evidence" value="ECO:0007669"/>
    <property type="project" value="UniProtKB-KW"/>
</dbReference>
<proteinExistence type="predicted"/>
<dbReference type="Proteomes" id="UP001597048">
    <property type="component" value="Unassembled WGS sequence"/>
</dbReference>
<dbReference type="SUPFAM" id="SSF53474">
    <property type="entry name" value="alpha/beta-Hydrolases"/>
    <property type="match status" value="1"/>
</dbReference>
<dbReference type="InterPro" id="IPR022742">
    <property type="entry name" value="Hydrolase_4"/>
</dbReference>
<dbReference type="InterPro" id="IPR029058">
    <property type="entry name" value="AB_hydrolase_fold"/>
</dbReference>
<feature type="signal peptide" evidence="1">
    <location>
        <begin position="1"/>
        <end position="19"/>
    </location>
</feature>
<dbReference type="RefSeq" id="WP_379557392.1">
    <property type="nucleotide sequence ID" value="NZ_JBHTJS010000014.1"/>
</dbReference>
<evidence type="ECO:0000256" key="1">
    <source>
        <dbReference type="SAM" id="SignalP"/>
    </source>
</evidence>
<feature type="domain" description="Serine aminopeptidase S33" evidence="2">
    <location>
        <begin position="67"/>
        <end position="327"/>
    </location>
</feature>
<evidence type="ECO:0000313" key="3">
    <source>
        <dbReference type="EMBL" id="MFD1007470.1"/>
    </source>
</evidence>
<dbReference type="PANTHER" id="PTHR11614">
    <property type="entry name" value="PHOSPHOLIPASE-RELATED"/>
    <property type="match status" value="1"/>
</dbReference>
<keyword evidence="1" id="KW-0732">Signal</keyword>
<keyword evidence="3" id="KW-0378">Hydrolase</keyword>
<accession>A0ABW3KF74</accession>
<dbReference type="Gene3D" id="3.40.50.1820">
    <property type="entry name" value="alpha/beta hydrolase"/>
    <property type="match status" value="1"/>
</dbReference>